<evidence type="ECO:0000256" key="1">
    <source>
        <dbReference type="SAM" id="MobiDB-lite"/>
    </source>
</evidence>
<accession>A0AAV4W5W0</accession>
<dbReference type="EMBL" id="BPLR01015731">
    <property type="protein sequence ID" value="GIY78220.1"/>
    <property type="molecule type" value="Genomic_DNA"/>
</dbReference>
<dbReference type="Proteomes" id="UP001054945">
    <property type="component" value="Unassembled WGS sequence"/>
</dbReference>
<comment type="caution">
    <text evidence="2">The sequence shown here is derived from an EMBL/GenBank/DDBJ whole genome shotgun (WGS) entry which is preliminary data.</text>
</comment>
<feature type="region of interest" description="Disordered" evidence="1">
    <location>
        <begin position="1"/>
        <end position="27"/>
    </location>
</feature>
<sequence>MEEGGRGKGGGEGDSKGRTRVRNKSNSIISVGPLMDVNLLDTPATKSSESLDIIHVFMPSTVWSVNGAIPNLPSPTMPTFSVPQANGQAEVYTNGIPHYPQHLTYSSTRNLLAKRHHYPSIMTPQLHSLPSLVKCRDIQREPKIDTPLGKFAFSLSAFIQSNGIF</sequence>
<name>A0AAV4W5W0_CAEEX</name>
<reference evidence="2 3" key="1">
    <citation type="submission" date="2021-06" db="EMBL/GenBank/DDBJ databases">
        <title>Caerostris extrusa draft genome.</title>
        <authorList>
            <person name="Kono N."/>
            <person name="Arakawa K."/>
        </authorList>
    </citation>
    <scope>NUCLEOTIDE SEQUENCE [LARGE SCALE GENOMIC DNA]</scope>
</reference>
<evidence type="ECO:0000313" key="3">
    <source>
        <dbReference type="Proteomes" id="UP001054945"/>
    </source>
</evidence>
<feature type="compositionally biased region" description="Basic and acidic residues" evidence="1">
    <location>
        <begin position="1"/>
        <end position="17"/>
    </location>
</feature>
<dbReference type="AlphaFoldDB" id="A0AAV4W5W0"/>
<organism evidence="2 3">
    <name type="scientific">Caerostris extrusa</name>
    <name type="common">Bark spider</name>
    <name type="synonym">Caerostris bankana</name>
    <dbReference type="NCBI Taxonomy" id="172846"/>
    <lineage>
        <taxon>Eukaryota</taxon>
        <taxon>Metazoa</taxon>
        <taxon>Ecdysozoa</taxon>
        <taxon>Arthropoda</taxon>
        <taxon>Chelicerata</taxon>
        <taxon>Arachnida</taxon>
        <taxon>Araneae</taxon>
        <taxon>Araneomorphae</taxon>
        <taxon>Entelegynae</taxon>
        <taxon>Araneoidea</taxon>
        <taxon>Araneidae</taxon>
        <taxon>Caerostris</taxon>
    </lineage>
</organism>
<evidence type="ECO:0000313" key="2">
    <source>
        <dbReference type="EMBL" id="GIY78220.1"/>
    </source>
</evidence>
<gene>
    <name evidence="2" type="ORF">CEXT_657541</name>
</gene>
<protein>
    <submittedName>
        <fullName evidence="2">Uncharacterized protein</fullName>
    </submittedName>
</protein>
<proteinExistence type="predicted"/>
<keyword evidence="3" id="KW-1185">Reference proteome</keyword>